<dbReference type="Gene3D" id="3.40.960.10">
    <property type="entry name" value="VSR Endonuclease"/>
    <property type="match status" value="1"/>
</dbReference>
<dbReference type="RefSeq" id="WP_207870380.1">
    <property type="nucleotide sequence ID" value="NZ_CP062222.1"/>
</dbReference>
<dbReference type="Proteomes" id="UP000663918">
    <property type="component" value="Chromosome"/>
</dbReference>
<keyword evidence="2" id="KW-0540">Nuclease</keyword>
<dbReference type="AlphaFoldDB" id="A0A975C0K8"/>
<dbReference type="GO" id="GO:0004519">
    <property type="term" value="F:endonuclease activity"/>
    <property type="evidence" value="ECO:0007669"/>
    <property type="project" value="UniProtKB-KW"/>
</dbReference>
<dbReference type="SUPFAM" id="SSF52980">
    <property type="entry name" value="Restriction endonuclease-like"/>
    <property type="match status" value="1"/>
</dbReference>
<keyword evidence="2" id="KW-0378">Hydrolase</keyword>
<dbReference type="PANTHER" id="PTHR38590:SF1">
    <property type="entry name" value="BLL0828 PROTEIN"/>
    <property type="match status" value="1"/>
</dbReference>
<name>A0A975C0K8_9CAUL</name>
<dbReference type="KEGG" id="bgoe:IFJ75_18975"/>
<dbReference type="CDD" id="cd01038">
    <property type="entry name" value="Endonuclease_DUF559"/>
    <property type="match status" value="1"/>
</dbReference>
<dbReference type="InterPro" id="IPR007569">
    <property type="entry name" value="DUF559"/>
</dbReference>
<proteinExistence type="predicted"/>
<evidence type="ECO:0000259" key="1">
    <source>
        <dbReference type="Pfam" id="PF04480"/>
    </source>
</evidence>
<dbReference type="EMBL" id="CP062222">
    <property type="protein sequence ID" value="QTC91250.1"/>
    <property type="molecule type" value="Genomic_DNA"/>
</dbReference>
<evidence type="ECO:0000313" key="2">
    <source>
        <dbReference type="EMBL" id="QTC91250.1"/>
    </source>
</evidence>
<sequence length="121" mass="13783">MPKPDAVTYHRAGDLRRSLTPPEARLWICLKNGGLAGLKFRRQRPEGPYILDFYCVAAKLAVEVDGAVHDQPDQIEHDRRRTAWLARQGIEVIRFQALSIRDNLDGVLVAIREAAEARLRR</sequence>
<feature type="domain" description="DUF559" evidence="1">
    <location>
        <begin position="10"/>
        <end position="114"/>
    </location>
</feature>
<dbReference type="InterPro" id="IPR047216">
    <property type="entry name" value="Endonuclease_DUF559_bact"/>
</dbReference>
<organism evidence="2 3">
    <name type="scientific">Brevundimonas goettingensis</name>
    <dbReference type="NCBI Taxonomy" id="2774190"/>
    <lineage>
        <taxon>Bacteria</taxon>
        <taxon>Pseudomonadati</taxon>
        <taxon>Pseudomonadota</taxon>
        <taxon>Alphaproteobacteria</taxon>
        <taxon>Caulobacterales</taxon>
        <taxon>Caulobacteraceae</taxon>
        <taxon>Brevundimonas</taxon>
    </lineage>
</organism>
<keyword evidence="3" id="KW-1185">Reference proteome</keyword>
<evidence type="ECO:0000313" key="3">
    <source>
        <dbReference type="Proteomes" id="UP000663918"/>
    </source>
</evidence>
<dbReference type="PANTHER" id="PTHR38590">
    <property type="entry name" value="BLL0828 PROTEIN"/>
    <property type="match status" value="1"/>
</dbReference>
<gene>
    <name evidence="2" type="ORF">IFJ75_18975</name>
</gene>
<keyword evidence="2" id="KW-0255">Endonuclease</keyword>
<dbReference type="Pfam" id="PF04480">
    <property type="entry name" value="DUF559"/>
    <property type="match status" value="1"/>
</dbReference>
<dbReference type="InterPro" id="IPR011335">
    <property type="entry name" value="Restrct_endonuc-II-like"/>
</dbReference>
<reference evidence="2" key="1">
    <citation type="submission" date="2020-09" db="EMBL/GenBank/DDBJ databases">
        <title>Brevundimonas sp. LVF2 isolated from a puddle in Goettingen, Germany.</title>
        <authorList>
            <person name="Friedrich I."/>
            <person name="Klassen A."/>
            <person name="Hannes N."/>
            <person name="Schneider D."/>
            <person name="Hertel R."/>
            <person name="Daniel R."/>
        </authorList>
    </citation>
    <scope>NUCLEOTIDE SEQUENCE</scope>
    <source>
        <strain evidence="2">LVF2</strain>
    </source>
</reference>
<protein>
    <submittedName>
        <fullName evidence="2">Endonuclease domain-containing protein</fullName>
    </submittedName>
</protein>
<accession>A0A975C0K8</accession>